<dbReference type="PANTHER" id="PTHR34239:SF2">
    <property type="entry name" value="TRANSPOSABLE ELEMENT P TRANSPOSASE_THAP9 CONSERVED DOMAIN-CONTAINING PROTEIN"/>
    <property type="match status" value="1"/>
</dbReference>
<evidence type="ECO:0000313" key="2">
    <source>
        <dbReference type="EMBL" id="MPC53988.1"/>
    </source>
</evidence>
<dbReference type="Proteomes" id="UP000324222">
    <property type="component" value="Unassembled WGS sequence"/>
</dbReference>
<feature type="region of interest" description="Disordered" evidence="1">
    <location>
        <begin position="1"/>
        <end position="20"/>
    </location>
</feature>
<organism evidence="2 3">
    <name type="scientific">Portunus trituberculatus</name>
    <name type="common">Swimming crab</name>
    <name type="synonym">Neptunus trituberculatus</name>
    <dbReference type="NCBI Taxonomy" id="210409"/>
    <lineage>
        <taxon>Eukaryota</taxon>
        <taxon>Metazoa</taxon>
        <taxon>Ecdysozoa</taxon>
        <taxon>Arthropoda</taxon>
        <taxon>Crustacea</taxon>
        <taxon>Multicrustacea</taxon>
        <taxon>Malacostraca</taxon>
        <taxon>Eumalacostraca</taxon>
        <taxon>Eucarida</taxon>
        <taxon>Decapoda</taxon>
        <taxon>Pleocyemata</taxon>
        <taxon>Brachyura</taxon>
        <taxon>Eubrachyura</taxon>
        <taxon>Portunoidea</taxon>
        <taxon>Portunidae</taxon>
        <taxon>Portuninae</taxon>
        <taxon>Portunus</taxon>
    </lineage>
</organism>
<accession>A0A5B7GA28</accession>
<evidence type="ECO:0000256" key="1">
    <source>
        <dbReference type="SAM" id="MobiDB-lite"/>
    </source>
</evidence>
<sequence>MLALLPPPPRAVRGFSESKQDVSAEKGEIQEEAQTGSILLQAAKSFGPTVECAEELKEPVAAMAYHLFAHGMTEEDYKDVLDADVTKRPSNCLGLIPVECNTQVLDALFTEAKKSDFRLKEVGKDIIKATTILVKSLSVLDKLALEDRNPVIGQEVAMLNGTLVLLGNAYLRTNLTRRHIIKCKINQKYSHLCYDKAPMTGLLFGDDL</sequence>
<name>A0A5B7GA28_PORTR</name>
<keyword evidence="3" id="KW-1185">Reference proteome</keyword>
<comment type="caution">
    <text evidence="2">The sequence shown here is derived from an EMBL/GenBank/DDBJ whole genome shotgun (WGS) entry which is preliminary data.</text>
</comment>
<dbReference type="EMBL" id="VSRR010012032">
    <property type="protein sequence ID" value="MPC53988.1"/>
    <property type="molecule type" value="Genomic_DNA"/>
</dbReference>
<gene>
    <name evidence="2" type="ORF">E2C01_047893</name>
</gene>
<feature type="compositionally biased region" description="Pro residues" evidence="1">
    <location>
        <begin position="1"/>
        <end position="10"/>
    </location>
</feature>
<proteinExistence type="predicted"/>
<reference evidence="2 3" key="1">
    <citation type="submission" date="2019-05" db="EMBL/GenBank/DDBJ databases">
        <title>Another draft genome of Portunus trituberculatus and its Hox gene families provides insights of decapod evolution.</title>
        <authorList>
            <person name="Jeong J.-H."/>
            <person name="Song I."/>
            <person name="Kim S."/>
            <person name="Choi T."/>
            <person name="Kim D."/>
            <person name="Ryu S."/>
            <person name="Kim W."/>
        </authorList>
    </citation>
    <scope>NUCLEOTIDE SEQUENCE [LARGE SCALE GENOMIC DNA]</scope>
    <source>
        <tissue evidence="2">Muscle</tissue>
    </source>
</reference>
<protein>
    <submittedName>
        <fullName evidence="2">Uncharacterized protein</fullName>
    </submittedName>
</protein>
<dbReference type="OrthoDB" id="7701249at2759"/>
<evidence type="ECO:0000313" key="3">
    <source>
        <dbReference type="Proteomes" id="UP000324222"/>
    </source>
</evidence>
<dbReference type="AlphaFoldDB" id="A0A5B7GA28"/>
<dbReference type="PANTHER" id="PTHR34239">
    <property type="entry name" value="APPLE DOMAIN-CONTAINING PROTEIN"/>
    <property type="match status" value="1"/>
</dbReference>